<dbReference type="Gene3D" id="3.90.79.10">
    <property type="entry name" value="Nucleoside Triphosphate Pyrophosphohydrolase"/>
    <property type="match status" value="1"/>
</dbReference>
<comment type="similarity">
    <text evidence="2">Belongs to the Nudix hydrolase family.</text>
</comment>
<proteinExistence type="inferred from homology"/>
<comment type="cofactor">
    <cofactor evidence="1">
        <name>Mg(2+)</name>
        <dbReference type="ChEBI" id="CHEBI:18420"/>
    </cofactor>
</comment>
<dbReference type="GO" id="GO:0044715">
    <property type="term" value="F:8-oxo-dGDP phosphatase activity"/>
    <property type="evidence" value="ECO:0007669"/>
    <property type="project" value="TreeGrafter"/>
</dbReference>
<feature type="non-terminal residue" evidence="6">
    <location>
        <position position="153"/>
    </location>
</feature>
<sequence>IPIKTYLAQRPNIFGVVSSAIIIHDNQVLLVQRAADDDEPNLWETPGGTADADETGVQCAVRELREEVGLVASRVGDMIGEYEWIEDGTKLWRIFVFLIDVDGITRSTEIKLDPKEHQAYLWATETEVRQGICGGIRLNWISESQHKAILTAF</sequence>
<feature type="domain" description="Nudix hydrolase" evidence="5">
    <location>
        <begin position="13"/>
        <end position="153"/>
    </location>
</feature>
<gene>
    <name evidence="6" type="ORF">ASPVEDRAFT_104984</name>
</gene>
<dbReference type="PANTHER" id="PTHR47707">
    <property type="entry name" value="8-OXO-DGTP DIPHOSPHATASE"/>
    <property type="match status" value="1"/>
</dbReference>
<dbReference type="GeneID" id="63721102"/>
<keyword evidence="7" id="KW-1185">Reference proteome</keyword>
<evidence type="ECO:0000259" key="5">
    <source>
        <dbReference type="PROSITE" id="PS51462"/>
    </source>
</evidence>
<evidence type="ECO:0000313" key="7">
    <source>
        <dbReference type="Proteomes" id="UP000184073"/>
    </source>
</evidence>
<evidence type="ECO:0000256" key="4">
    <source>
        <dbReference type="ARBA" id="ARBA00022842"/>
    </source>
</evidence>
<name>A0A1L9PFB2_ASPVE</name>
<dbReference type="GO" id="GO:0006281">
    <property type="term" value="P:DNA repair"/>
    <property type="evidence" value="ECO:0007669"/>
    <property type="project" value="InterPro"/>
</dbReference>
<evidence type="ECO:0000256" key="2">
    <source>
        <dbReference type="ARBA" id="ARBA00005582"/>
    </source>
</evidence>
<dbReference type="Pfam" id="PF00293">
    <property type="entry name" value="NUDIX"/>
    <property type="match status" value="1"/>
</dbReference>
<evidence type="ECO:0000256" key="1">
    <source>
        <dbReference type="ARBA" id="ARBA00001946"/>
    </source>
</evidence>
<reference evidence="7" key="1">
    <citation type="journal article" date="2017" name="Genome Biol.">
        <title>Comparative genomics reveals high biological diversity and specific adaptations in the industrially and medically important fungal genus Aspergillus.</title>
        <authorList>
            <person name="de Vries R.P."/>
            <person name="Riley R."/>
            <person name="Wiebenga A."/>
            <person name="Aguilar-Osorio G."/>
            <person name="Amillis S."/>
            <person name="Uchima C.A."/>
            <person name="Anderluh G."/>
            <person name="Asadollahi M."/>
            <person name="Askin M."/>
            <person name="Barry K."/>
            <person name="Battaglia E."/>
            <person name="Bayram O."/>
            <person name="Benocci T."/>
            <person name="Braus-Stromeyer S.A."/>
            <person name="Caldana C."/>
            <person name="Canovas D."/>
            <person name="Cerqueira G.C."/>
            <person name="Chen F."/>
            <person name="Chen W."/>
            <person name="Choi C."/>
            <person name="Clum A."/>
            <person name="Dos Santos R.A."/>
            <person name="Damasio A.R."/>
            <person name="Diallinas G."/>
            <person name="Emri T."/>
            <person name="Fekete E."/>
            <person name="Flipphi M."/>
            <person name="Freyberg S."/>
            <person name="Gallo A."/>
            <person name="Gournas C."/>
            <person name="Habgood R."/>
            <person name="Hainaut M."/>
            <person name="Harispe M.L."/>
            <person name="Henrissat B."/>
            <person name="Hilden K.S."/>
            <person name="Hope R."/>
            <person name="Hossain A."/>
            <person name="Karabika E."/>
            <person name="Karaffa L."/>
            <person name="Karanyi Z."/>
            <person name="Krasevec N."/>
            <person name="Kuo A."/>
            <person name="Kusch H."/>
            <person name="LaButti K."/>
            <person name="Lagendijk E.L."/>
            <person name="Lapidus A."/>
            <person name="Levasseur A."/>
            <person name="Lindquist E."/>
            <person name="Lipzen A."/>
            <person name="Logrieco A.F."/>
            <person name="MacCabe A."/>
            <person name="Maekelae M.R."/>
            <person name="Malavazi I."/>
            <person name="Melin P."/>
            <person name="Meyer V."/>
            <person name="Mielnichuk N."/>
            <person name="Miskei M."/>
            <person name="Molnar A.P."/>
            <person name="Mule G."/>
            <person name="Ngan C.Y."/>
            <person name="Orejas M."/>
            <person name="Orosz E."/>
            <person name="Ouedraogo J.P."/>
            <person name="Overkamp K.M."/>
            <person name="Park H.-S."/>
            <person name="Perrone G."/>
            <person name="Piumi F."/>
            <person name="Punt P.J."/>
            <person name="Ram A.F."/>
            <person name="Ramon A."/>
            <person name="Rauscher S."/>
            <person name="Record E."/>
            <person name="Riano-Pachon D.M."/>
            <person name="Robert V."/>
            <person name="Roehrig J."/>
            <person name="Ruller R."/>
            <person name="Salamov A."/>
            <person name="Salih N.S."/>
            <person name="Samson R.A."/>
            <person name="Sandor E."/>
            <person name="Sanguinetti M."/>
            <person name="Schuetze T."/>
            <person name="Sepcic K."/>
            <person name="Shelest E."/>
            <person name="Sherlock G."/>
            <person name="Sophianopoulou V."/>
            <person name="Squina F.M."/>
            <person name="Sun H."/>
            <person name="Susca A."/>
            <person name="Todd R.B."/>
            <person name="Tsang A."/>
            <person name="Unkles S.E."/>
            <person name="van de Wiele N."/>
            <person name="van Rossen-Uffink D."/>
            <person name="Oliveira J.V."/>
            <person name="Vesth T.C."/>
            <person name="Visser J."/>
            <person name="Yu J.-H."/>
            <person name="Zhou M."/>
            <person name="Andersen M.R."/>
            <person name="Archer D.B."/>
            <person name="Baker S.E."/>
            <person name="Benoit I."/>
            <person name="Brakhage A.A."/>
            <person name="Braus G.H."/>
            <person name="Fischer R."/>
            <person name="Frisvad J.C."/>
            <person name="Goldman G.H."/>
            <person name="Houbraken J."/>
            <person name="Oakley B."/>
            <person name="Pocsi I."/>
            <person name="Scazzocchio C."/>
            <person name="Seiboth B."/>
            <person name="vanKuyk P.A."/>
            <person name="Wortman J."/>
            <person name="Dyer P.S."/>
            <person name="Grigoriev I.V."/>
        </authorList>
    </citation>
    <scope>NUCLEOTIDE SEQUENCE [LARGE SCALE GENOMIC DNA]</scope>
    <source>
        <strain evidence="7">CBS 583.65</strain>
    </source>
</reference>
<feature type="non-terminal residue" evidence="6">
    <location>
        <position position="1"/>
    </location>
</feature>
<protein>
    <recommendedName>
        <fullName evidence="5">Nudix hydrolase domain-containing protein</fullName>
    </recommendedName>
</protein>
<dbReference type="EMBL" id="KV878127">
    <property type="protein sequence ID" value="OJJ00208.1"/>
    <property type="molecule type" value="Genomic_DNA"/>
</dbReference>
<accession>A0A1L9PFB2</accession>
<evidence type="ECO:0000313" key="6">
    <source>
        <dbReference type="EMBL" id="OJJ00208.1"/>
    </source>
</evidence>
<organism evidence="6 7">
    <name type="scientific">Aspergillus versicolor CBS 583.65</name>
    <dbReference type="NCBI Taxonomy" id="1036611"/>
    <lineage>
        <taxon>Eukaryota</taxon>
        <taxon>Fungi</taxon>
        <taxon>Dikarya</taxon>
        <taxon>Ascomycota</taxon>
        <taxon>Pezizomycotina</taxon>
        <taxon>Eurotiomycetes</taxon>
        <taxon>Eurotiomycetidae</taxon>
        <taxon>Eurotiales</taxon>
        <taxon>Aspergillaceae</taxon>
        <taxon>Aspergillus</taxon>
        <taxon>Aspergillus subgen. Nidulantes</taxon>
    </lineage>
</organism>
<dbReference type="Proteomes" id="UP000184073">
    <property type="component" value="Unassembled WGS sequence"/>
</dbReference>
<dbReference type="CDD" id="cd02883">
    <property type="entry name" value="NUDIX_Hydrolase"/>
    <property type="match status" value="1"/>
</dbReference>
<dbReference type="InterPro" id="IPR020084">
    <property type="entry name" value="NUDIX_hydrolase_CS"/>
</dbReference>
<dbReference type="VEuPathDB" id="FungiDB:ASPVEDRAFT_104984"/>
<dbReference type="InterPro" id="IPR000086">
    <property type="entry name" value="NUDIX_hydrolase_dom"/>
</dbReference>
<dbReference type="PANTHER" id="PTHR47707:SF2">
    <property type="entry name" value="CTP PYROPHOSPHOHYDROLASE"/>
    <property type="match status" value="1"/>
</dbReference>
<dbReference type="PROSITE" id="PS00893">
    <property type="entry name" value="NUDIX_BOX"/>
    <property type="match status" value="1"/>
</dbReference>
<dbReference type="OrthoDB" id="276276at2759"/>
<dbReference type="PROSITE" id="PS51462">
    <property type="entry name" value="NUDIX"/>
    <property type="match status" value="1"/>
</dbReference>
<dbReference type="GO" id="GO:0044716">
    <property type="term" value="F:8-oxo-GDP phosphatase activity"/>
    <property type="evidence" value="ECO:0007669"/>
    <property type="project" value="TreeGrafter"/>
</dbReference>
<dbReference type="GO" id="GO:0035539">
    <property type="term" value="F:8-oxo-7,8-dihydrodeoxyguanosine triphosphate pyrophosphatase activity"/>
    <property type="evidence" value="ECO:0007669"/>
    <property type="project" value="TreeGrafter"/>
</dbReference>
<dbReference type="InterPro" id="IPR047127">
    <property type="entry name" value="MutT-like"/>
</dbReference>
<dbReference type="AlphaFoldDB" id="A0A1L9PFB2"/>
<evidence type="ECO:0000256" key="3">
    <source>
        <dbReference type="ARBA" id="ARBA00022801"/>
    </source>
</evidence>
<keyword evidence="4" id="KW-0460">Magnesium</keyword>
<dbReference type="SUPFAM" id="SSF55811">
    <property type="entry name" value="Nudix"/>
    <property type="match status" value="1"/>
</dbReference>
<dbReference type="GO" id="GO:0008413">
    <property type="term" value="F:8-oxo-7,8-dihydroguanosine triphosphate pyrophosphatase activity"/>
    <property type="evidence" value="ECO:0007669"/>
    <property type="project" value="TreeGrafter"/>
</dbReference>
<dbReference type="RefSeq" id="XP_040665970.1">
    <property type="nucleotide sequence ID" value="XM_040805591.1"/>
</dbReference>
<keyword evidence="3" id="KW-0378">Hydrolase</keyword>
<dbReference type="InterPro" id="IPR015797">
    <property type="entry name" value="NUDIX_hydrolase-like_dom_sf"/>
</dbReference>